<dbReference type="PANTHER" id="PTHR10937">
    <property type="entry name" value="GLUCOSAMINE--FRUCTOSE-6-PHOSPHATE AMINOTRANSFERASE, ISOMERIZING"/>
    <property type="match status" value="1"/>
</dbReference>
<gene>
    <name evidence="3" type="ORF">F8O03_10345</name>
</gene>
<dbReference type="GO" id="GO:0006002">
    <property type="term" value="P:fructose 6-phosphate metabolic process"/>
    <property type="evidence" value="ECO:0007669"/>
    <property type="project" value="TreeGrafter"/>
</dbReference>
<dbReference type="CDD" id="cd05009">
    <property type="entry name" value="SIS_GlmS_GlmD_2"/>
    <property type="match status" value="1"/>
</dbReference>
<dbReference type="CDD" id="cd05008">
    <property type="entry name" value="SIS_GlmS_GlmD_1"/>
    <property type="match status" value="1"/>
</dbReference>
<protein>
    <submittedName>
        <fullName evidence="3">SIS domain-containing protein</fullName>
    </submittedName>
</protein>
<dbReference type="InterPro" id="IPR001347">
    <property type="entry name" value="SIS_dom"/>
</dbReference>
<dbReference type="PROSITE" id="PS51464">
    <property type="entry name" value="SIS"/>
    <property type="match status" value="1"/>
</dbReference>
<organism evidence="3 4">
    <name type="scientific">Pseudoclavibacter terrae</name>
    <dbReference type="NCBI Taxonomy" id="1530195"/>
    <lineage>
        <taxon>Bacteria</taxon>
        <taxon>Bacillati</taxon>
        <taxon>Actinomycetota</taxon>
        <taxon>Actinomycetes</taxon>
        <taxon>Micrococcales</taxon>
        <taxon>Microbacteriaceae</taxon>
        <taxon>Pseudoclavibacter</taxon>
    </lineage>
</organism>
<dbReference type="Gene3D" id="3.40.50.10490">
    <property type="entry name" value="Glucose-6-phosphate isomerase like protein, domain 1"/>
    <property type="match status" value="2"/>
</dbReference>
<name>A0A7J5B108_9MICO</name>
<dbReference type="SUPFAM" id="SSF53697">
    <property type="entry name" value="SIS domain"/>
    <property type="match status" value="1"/>
</dbReference>
<dbReference type="RefSeq" id="WP_151423806.1">
    <property type="nucleotide sequence ID" value="NZ_WBJX01000003.1"/>
</dbReference>
<dbReference type="PANTHER" id="PTHR10937:SF17">
    <property type="entry name" value="GLUCOSAMINE-FRUCTOSE-6-PHOSPHATE AMINOTRANSFERASE"/>
    <property type="match status" value="1"/>
</dbReference>
<dbReference type="OrthoDB" id="9761808at2"/>
<evidence type="ECO:0000313" key="4">
    <source>
        <dbReference type="Proteomes" id="UP000490386"/>
    </source>
</evidence>
<accession>A0A7J5B108</accession>
<dbReference type="GO" id="GO:0006487">
    <property type="term" value="P:protein N-linked glycosylation"/>
    <property type="evidence" value="ECO:0007669"/>
    <property type="project" value="TreeGrafter"/>
</dbReference>
<dbReference type="Proteomes" id="UP000490386">
    <property type="component" value="Unassembled WGS sequence"/>
</dbReference>
<evidence type="ECO:0000256" key="1">
    <source>
        <dbReference type="ARBA" id="ARBA00022737"/>
    </source>
</evidence>
<proteinExistence type="predicted"/>
<dbReference type="EMBL" id="WBJX01000003">
    <property type="protein sequence ID" value="KAB1637611.1"/>
    <property type="molecule type" value="Genomic_DNA"/>
</dbReference>
<comment type="caution">
    <text evidence="3">The sequence shown here is derived from an EMBL/GenBank/DDBJ whole genome shotgun (WGS) entry which is preliminary data.</text>
</comment>
<evidence type="ECO:0000259" key="2">
    <source>
        <dbReference type="PROSITE" id="PS51464"/>
    </source>
</evidence>
<dbReference type="GO" id="GO:0006047">
    <property type="term" value="P:UDP-N-acetylglucosamine metabolic process"/>
    <property type="evidence" value="ECO:0007669"/>
    <property type="project" value="TreeGrafter"/>
</dbReference>
<dbReference type="Pfam" id="PF01380">
    <property type="entry name" value="SIS"/>
    <property type="match status" value="1"/>
</dbReference>
<keyword evidence="1" id="KW-0677">Repeat</keyword>
<dbReference type="GO" id="GO:0004360">
    <property type="term" value="F:glutamine-fructose-6-phosphate transaminase (isomerizing) activity"/>
    <property type="evidence" value="ECO:0007669"/>
    <property type="project" value="TreeGrafter"/>
</dbReference>
<dbReference type="AlphaFoldDB" id="A0A7J5B108"/>
<feature type="domain" description="SIS" evidence="2">
    <location>
        <begin position="29"/>
        <end position="171"/>
    </location>
</feature>
<dbReference type="InterPro" id="IPR035466">
    <property type="entry name" value="GlmS/AgaS_SIS"/>
</dbReference>
<evidence type="ECO:0000313" key="3">
    <source>
        <dbReference type="EMBL" id="KAB1637611.1"/>
    </source>
</evidence>
<dbReference type="GO" id="GO:0097367">
    <property type="term" value="F:carbohydrate derivative binding"/>
    <property type="evidence" value="ECO:0007669"/>
    <property type="project" value="InterPro"/>
</dbReference>
<sequence length="357" mass="38683">MTTMLDCINEQPRVCEQILADEATSFSEFDRLIEDRQVNRVLVLATGSSLNAVHAAERHLEVVGGIVTKVVEPFTYSEYESLDNDFDLVIAVSQRGTSSSTIDAVKAARDRVAAPILIVTADTRSPLAALGDCRLDIGCGDEAVRYSTKGVTATVLSLLLLSVRLAEHGRREIPAELARPGIAAAVASMGGVIQHAEQYYDAHREELEAATRISILGFGPNVGTAVEAETKIIETVRVPVQGMELEAYMHGPLFELRPEYTLFLTEVPGTTSAERLRQFADFASGHCDHVHIVTSGASTGATRELALDEQVAEELSPLLLIVPYQVLAYRMSASRGIDLVEPAFPDFRSAMRTKVAG</sequence>
<keyword evidence="4" id="KW-1185">Reference proteome</keyword>
<dbReference type="InterPro" id="IPR035490">
    <property type="entry name" value="GlmS/FrlB_SIS"/>
</dbReference>
<reference evidence="3 4" key="1">
    <citation type="submission" date="2019-09" db="EMBL/GenBank/DDBJ databases">
        <title>Phylogeny of genus Pseudoclavibacter and closely related genus.</title>
        <authorList>
            <person name="Li Y."/>
        </authorList>
    </citation>
    <scope>NUCLEOTIDE SEQUENCE [LARGE SCALE GENOMIC DNA]</scope>
    <source>
        <strain evidence="3 4">THG-MD12</strain>
    </source>
</reference>
<dbReference type="InterPro" id="IPR046348">
    <property type="entry name" value="SIS_dom_sf"/>
</dbReference>